<name>A0A2K9HG50_9BACT</name>
<dbReference type="Pfam" id="PF14135">
    <property type="entry name" value="DUF4302"/>
    <property type="match status" value="1"/>
</dbReference>
<accession>A0A2K9HG50</accession>
<gene>
    <name evidence="1" type="ORF">SAMN06265364_12243</name>
</gene>
<dbReference type="EMBL" id="FZNZ01000022">
    <property type="protein sequence ID" value="SNR95167.1"/>
    <property type="molecule type" value="Genomic_DNA"/>
</dbReference>
<evidence type="ECO:0000313" key="1">
    <source>
        <dbReference type="EMBL" id="SNR95167.1"/>
    </source>
</evidence>
<sequence length="425" mass="47731">MKNVYRLLIATTAFILVASCTPEVEDAFNKPSAARIAESIKNTKDILTAAPNGWRMAYQGSGGFGGYNILCKFGTDNNVFCEEETENVKATSHYKIQQGQGVLLSFDSFNSALHKYSDPVGVLNGKAIGQNGKGFEGDFEFRVMSCSKDSVVLEGRKHGDRVVLTPMPENLTWANFFADVKNTISAMYSERYNLIIDNETYPVEMKYHTLTFVGKEGKTIEIPFIYTKEGMEILRESPLYGKKMTRFTYSADDKWLDVNDKTIQLCPRAATPLEALFLDDWSFNTTYSSTTEVNIWRDVATYATSQNNAIVTLFFSNKPGYLSFSSYVGNGWGDVKVNYSVSGNDQLTISGFITRTKTADEKNGTNFYNNFRLKDIANTFLTNGNPTTYTLTINDSKHPTSLRMTSNDDSNKSFVFDRGVWRVDF</sequence>
<evidence type="ECO:0000313" key="2">
    <source>
        <dbReference type="Proteomes" id="UP000198427"/>
    </source>
</evidence>
<dbReference type="GeneID" id="94028669"/>
<dbReference type="AlphaFoldDB" id="A0A2K9HG50"/>
<dbReference type="InterPro" id="IPR025396">
    <property type="entry name" value="DUF4302"/>
</dbReference>
<reference evidence="1 2" key="1">
    <citation type="submission" date="2017-06" db="EMBL/GenBank/DDBJ databases">
        <authorList>
            <person name="Varghese N."/>
            <person name="Submissions S."/>
        </authorList>
    </citation>
    <scope>NUCLEOTIDE SEQUENCE [LARGE SCALE GENOMIC DNA]</scope>
    <source>
        <strain evidence="1 2">DSM 26989</strain>
    </source>
</reference>
<proteinExistence type="predicted"/>
<dbReference type="OrthoDB" id="1150854at2"/>
<dbReference type="Proteomes" id="UP000198427">
    <property type="component" value="Unassembled WGS sequence"/>
</dbReference>
<protein>
    <submittedName>
        <fullName evidence="1">Uncharacterized protein</fullName>
    </submittedName>
</protein>
<dbReference type="RefSeq" id="WP_089366623.1">
    <property type="nucleotide sequence ID" value="NZ_CP023863.1"/>
</dbReference>
<dbReference type="PROSITE" id="PS51257">
    <property type="entry name" value="PROKAR_LIPOPROTEIN"/>
    <property type="match status" value="1"/>
</dbReference>
<organism evidence="1 2">
    <name type="scientific">Prevotella jejuni</name>
    <dbReference type="NCBI Taxonomy" id="1177574"/>
    <lineage>
        <taxon>Bacteria</taxon>
        <taxon>Pseudomonadati</taxon>
        <taxon>Bacteroidota</taxon>
        <taxon>Bacteroidia</taxon>
        <taxon>Bacteroidales</taxon>
        <taxon>Prevotellaceae</taxon>
        <taxon>Prevotella</taxon>
    </lineage>
</organism>
<keyword evidence="2" id="KW-1185">Reference proteome</keyword>
<dbReference type="KEGG" id="pje:CRM71_04410"/>
<comment type="caution">
    <text evidence="1">The sequence shown here is derived from an EMBL/GenBank/DDBJ whole genome shotgun (WGS) entry which is preliminary data.</text>
</comment>